<name>A0A2L2T7Z1_9HYPO</name>
<dbReference type="EMBL" id="LN649232">
    <property type="protein sequence ID" value="CEI40158.1"/>
    <property type="molecule type" value="Genomic_DNA"/>
</dbReference>
<evidence type="ECO:0000313" key="2">
    <source>
        <dbReference type="EMBL" id="CEI40158.1"/>
    </source>
</evidence>
<reference evidence="3" key="1">
    <citation type="submission" date="2014-10" db="EMBL/GenBank/DDBJ databases">
        <authorList>
            <person name="King R."/>
        </authorList>
    </citation>
    <scope>NUCLEOTIDE SEQUENCE [LARGE SCALE GENOMIC DNA]</scope>
    <source>
        <strain evidence="3">A3/5</strain>
    </source>
</reference>
<dbReference type="Proteomes" id="UP000245910">
    <property type="component" value="Chromosome IIII"/>
</dbReference>
<feature type="region of interest" description="Disordered" evidence="1">
    <location>
        <begin position="1"/>
        <end position="32"/>
    </location>
</feature>
<keyword evidence="3" id="KW-1185">Reference proteome</keyword>
<evidence type="ECO:0000256" key="1">
    <source>
        <dbReference type="SAM" id="MobiDB-lite"/>
    </source>
</evidence>
<evidence type="ECO:0000313" key="3">
    <source>
        <dbReference type="Proteomes" id="UP000245910"/>
    </source>
</evidence>
<organism evidence="2 3">
    <name type="scientific">Fusarium venenatum</name>
    <dbReference type="NCBI Taxonomy" id="56646"/>
    <lineage>
        <taxon>Eukaryota</taxon>
        <taxon>Fungi</taxon>
        <taxon>Dikarya</taxon>
        <taxon>Ascomycota</taxon>
        <taxon>Pezizomycotina</taxon>
        <taxon>Sordariomycetes</taxon>
        <taxon>Hypocreomycetidae</taxon>
        <taxon>Hypocreales</taxon>
        <taxon>Nectriaceae</taxon>
        <taxon>Fusarium</taxon>
    </lineage>
</organism>
<feature type="compositionally biased region" description="Polar residues" evidence="1">
    <location>
        <begin position="1"/>
        <end position="20"/>
    </location>
</feature>
<proteinExistence type="predicted"/>
<sequence length="63" mass="6718">MDDATAQHSKPQAPESNSRLAGTDWQRPPLVPTAGTLTAPGIAEYLLGENLWPPIVFGSQLCT</sequence>
<accession>A0A2L2T7Z1</accession>
<protein>
    <submittedName>
        <fullName evidence="2">Uncharacterized protein</fullName>
    </submittedName>
</protein>
<dbReference type="AlphaFoldDB" id="A0A2L2T7Z1"/>